<dbReference type="Gene3D" id="3.30.300.30">
    <property type="match status" value="1"/>
</dbReference>
<dbReference type="PROSITE" id="PS00455">
    <property type="entry name" value="AMP_BINDING"/>
    <property type="match status" value="1"/>
</dbReference>
<gene>
    <name evidence="6" type="ORF">SAMN05443287_106343</name>
</gene>
<name>A0A1H7AYX0_9ACTN</name>
<keyword evidence="2 6" id="KW-0436">Ligase</keyword>
<proteinExistence type="inferred from homology"/>
<evidence type="ECO:0000256" key="3">
    <source>
        <dbReference type="ARBA" id="ARBA00022832"/>
    </source>
</evidence>
<evidence type="ECO:0000256" key="4">
    <source>
        <dbReference type="ARBA" id="ARBA00023098"/>
    </source>
</evidence>
<dbReference type="RefSeq" id="WP_139217967.1">
    <property type="nucleotide sequence ID" value="NZ_BOPI01000025.1"/>
</dbReference>
<dbReference type="GO" id="GO:0016874">
    <property type="term" value="F:ligase activity"/>
    <property type="evidence" value="ECO:0007669"/>
    <property type="project" value="UniProtKB-KW"/>
</dbReference>
<comment type="similarity">
    <text evidence="1">Belongs to the ATP-dependent AMP-binding enzyme family.</text>
</comment>
<accession>A0A1H7AYX0</accession>
<keyword evidence="3" id="KW-0276">Fatty acid metabolism</keyword>
<dbReference type="STRING" id="1144548.SAMN05443287_106343"/>
<reference evidence="7" key="1">
    <citation type="submission" date="2016-10" db="EMBL/GenBank/DDBJ databases">
        <authorList>
            <person name="Varghese N."/>
            <person name="Submissions S."/>
        </authorList>
    </citation>
    <scope>NUCLEOTIDE SEQUENCE [LARGE SCALE GENOMIC DNA]</scope>
    <source>
        <strain evidence="7">CGMCC 4.7038</strain>
    </source>
</reference>
<dbReference type="FunFam" id="3.40.50.12780:FF:000013">
    <property type="entry name" value="Long-chain-fatty-acid--AMP ligase FadD32"/>
    <property type="match status" value="1"/>
</dbReference>
<dbReference type="EMBL" id="FNYV01000006">
    <property type="protein sequence ID" value="SEJ69127.1"/>
    <property type="molecule type" value="Genomic_DNA"/>
</dbReference>
<dbReference type="PANTHER" id="PTHR22754:SF32">
    <property type="entry name" value="DISCO-INTERACTING PROTEIN 2"/>
    <property type="match status" value="1"/>
</dbReference>
<dbReference type="InterPro" id="IPR020845">
    <property type="entry name" value="AMP-binding_CS"/>
</dbReference>
<evidence type="ECO:0000259" key="5">
    <source>
        <dbReference type="Pfam" id="PF00501"/>
    </source>
</evidence>
<dbReference type="InterPro" id="IPR045851">
    <property type="entry name" value="AMP-bd_C_sf"/>
</dbReference>
<keyword evidence="7" id="KW-1185">Reference proteome</keyword>
<evidence type="ECO:0000313" key="6">
    <source>
        <dbReference type="EMBL" id="SEJ69127.1"/>
    </source>
</evidence>
<dbReference type="Gene3D" id="3.40.50.12780">
    <property type="entry name" value="N-terminal domain of ligase-like"/>
    <property type="match status" value="1"/>
</dbReference>
<organism evidence="6 7">
    <name type="scientific">Micromonospora phaseoli</name>
    <dbReference type="NCBI Taxonomy" id="1144548"/>
    <lineage>
        <taxon>Bacteria</taxon>
        <taxon>Bacillati</taxon>
        <taxon>Actinomycetota</taxon>
        <taxon>Actinomycetes</taxon>
        <taxon>Micromonosporales</taxon>
        <taxon>Micromonosporaceae</taxon>
        <taxon>Micromonospora</taxon>
    </lineage>
</organism>
<dbReference type="GO" id="GO:0006633">
    <property type="term" value="P:fatty acid biosynthetic process"/>
    <property type="evidence" value="ECO:0007669"/>
    <property type="project" value="TreeGrafter"/>
</dbReference>
<dbReference type="InterPro" id="IPR000873">
    <property type="entry name" value="AMP-dep_synth/lig_dom"/>
</dbReference>
<feature type="domain" description="AMP-dependent synthetase/ligase" evidence="5">
    <location>
        <begin position="9"/>
        <end position="409"/>
    </location>
</feature>
<dbReference type="Proteomes" id="UP000198707">
    <property type="component" value="Unassembled WGS sequence"/>
</dbReference>
<dbReference type="Pfam" id="PF00501">
    <property type="entry name" value="AMP-binding"/>
    <property type="match status" value="1"/>
</dbReference>
<evidence type="ECO:0000313" key="7">
    <source>
        <dbReference type="Proteomes" id="UP000198707"/>
    </source>
</evidence>
<keyword evidence="4" id="KW-0443">Lipid metabolism</keyword>
<dbReference type="GO" id="GO:0070566">
    <property type="term" value="F:adenylyltransferase activity"/>
    <property type="evidence" value="ECO:0007669"/>
    <property type="project" value="TreeGrafter"/>
</dbReference>
<dbReference type="PANTHER" id="PTHR22754">
    <property type="entry name" value="DISCO-INTERACTING PROTEIN 2 DIP2 -RELATED"/>
    <property type="match status" value="1"/>
</dbReference>
<dbReference type="OrthoDB" id="3671040at2"/>
<dbReference type="CDD" id="cd05931">
    <property type="entry name" value="FAAL"/>
    <property type="match status" value="1"/>
</dbReference>
<dbReference type="SUPFAM" id="SSF56801">
    <property type="entry name" value="Acetyl-CoA synthetase-like"/>
    <property type="match status" value="1"/>
</dbReference>
<protein>
    <submittedName>
        <fullName evidence="6">Acyl-CoA synthetase (AMP-forming)/AMP-acid ligase II</fullName>
    </submittedName>
</protein>
<dbReference type="GO" id="GO:0005886">
    <property type="term" value="C:plasma membrane"/>
    <property type="evidence" value="ECO:0007669"/>
    <property type="project" value="TreeGrafter"/>
</dbReference>
<sequence length="589" mass="63701">MTSFRARMEINAERFGERTAFTYAADPLLDGTPLSYSYAEIHDAARRVGALLQGRLDAGDRAMLLYPPGPQLALAILGCLYSGVIPIVVPMPDGQQRRSQRLIAIVRNARAAALLTEANVAGDVAAWAAAAGVADLPCLVTDAIDMPGAEQLRELPEDPGRIAFLQYTSGSTSQPRGVVVTHANLADNAGVYQRILDMPSDARFGGWLPMHHDFGLIGLLLSPLFVGSSTVHMPASVFLRHPQSWLFLIDRFDVHASPAPNFAFEMCLRRIPEEKLAGLDLSRWRLAINGAEPIQASTLTRFRDRFAPYGLRPTTIGPGYGLAEATLAVSCAGQHRLPRITRVDAERLGRGELRPVPAETDGGTRDLVGCGGVSEMDIRIVDPRSRALLPDGEVGEIWLRGPSIARGYWENPDATAAVFDAETACGERGFLRTGDLGVRLDDELYITGRIKELLIIRGRNLYPQDLEAEARSVHPALALGVGAAFSVPVPEEQVVLVHEVRAGKATPAELAEITAVVRRQLSREFGVEASVVLVRPGAVQRTTSGKIQRVAIRESFQDGSLAATYADLTSEVRAHLAGRDQRELAGAAR</sequence>
<evidence type="ECO:0000256" key="2">
    <source>
        <dbReference type="ARBA" id="ARBA00022598"/>
    </source>
</evidence>
<evidence type="ECO:0000256" key="1">
    <source>
        <dbReference type="ARBA" id="ARBA00006432"/>
    </source>
</evidence>
<dbReference type="InterPro" id="IPR042099">
    <property type="entry name" value="ANL_N_sf"/>
</dbReference>
<dbReference type="InterPro" id="IPR040097">
    <property type="entry name" value="FAAL/FAAC"/>
</dbReference>
<dbReference type="AlphaFoldDB" id="A0A1H7AYX0"/>
<dbReference type="GO" id="GO:0071766">
    <property type="term" value="P:Actinobacterium-type cell wall biogenesis"/>
    <property type="evidence" value="ECO:0007669"/>
    <property type="project" value="UniProtKB-ARBA"/>
</dbReference>